<dbReference type="GeneID" id="17300422"/>
<reference evidence="10 12" key="1">
    <citation type="journal article" date="2012" name="Nature">
        <title>Algal genomes reveal evolutionary mosaicism and the fate of nucleomorphs.</title>
        <authorList>
            <consortium name="DOE Joint Genome Institute"/>
            <person name="Curtis B.A."/>
            <person name="Tanifuji G."/>
            <person name="Burki F."/>
            <person name="Gruber A."/>
            <person name="Irimia M."/>
            <person name="Maruyama S."/>
            <person name="Arias M.C."/>
            <person name="Ball S.G."/>
            <person name="Gile G.H."/>
            <person name="Hirakawa Y."/>
            <person name="Hopkins J.F."/>
            <person name="Kuo A."/>
            <person name="Rensing S.A."/>
            <person name="Schmutz J."/>
            <person name="Symeonidi A."/>
            <person name="Elias M."/>
            <person name="Eveleigh R.J."/>
            <person name="Herman E.K."/>
            <person name="Klute M.J."/>
            <person name="Nakayama T."/>
            <person name="Obornik M."/>
            <person name="Reyes-Prieto A."/>
            <person name="Armbrust E.V."/>
            <person name="Aves S.J."/>
            <person name="Beiko R.G."/>
            <person name="Coutinho P."/>
            <person name="Dacks J.B."/>
            <person name="Durnford D.G."/>
            <person name="Fast N.M."/>
            <person name="Green B.R."/>
            <person name="Grisdale C.J."/>
            <person name="Hempel F."/>
            <person name="Henrissat B."/>
            <person name="Hoppner M.P."/>
            <person name="Ishida K."/>
            <person name="Kim E."/>
            <person name="Koreny L."/>
            <person name="Kroth P.G."/>
            <person name="Liu Y."/>
            <person name="Malik S.B."/>
            <person name="Maier U.G."/>
            <person name="McRose D."/>
            <person name="Mock T."/>
            <person name="Neilson J.A."/>
            <person name="Onodera N.T."/>
            <person name="Poole A.M."/>
            <person name="Pritham E.J."/>
            <person name="Richards T.A."/>
            <person name="Rocap G."/>
            <person name="Roy S.W."/>
            <person name="Sarai C."/>
            <person name="Schaack S."/>
            <person name="Shirato S."/>
            <person name="Slamovits C.H."/>
            <person name="Spencer D.F."/>
            <person name="Suzuki S."/>
            <person name="Worden A.Z."/>
            <person name="Zauner S."/>
            <person name="Barry K."/>
            <person name="Bell C."/>
            <person name="Bharti A.K."/>
            <person name="Crow J.A."/>
            <person name="Grimwood J."/>
            <person name="Kramer R."/>
            <person name="Lindquist E."/>
            <person name="Lucas S."/>
            <person name="Salamov A."/>
            <person name="McFadden G.I."/>
            <person name="Lane C.E."/>
            <person name="Keeling P.J."/>
            <person name="Gray M.W."/>
            <person name="Grigoriev I.V."/>
            <person name="Archibald J.M."/>
        </authorList>
    </citation>
    <scope>NUCLEOTIDE SEQUENCE</scope>
    <source>
        <strain evidence="10 12">CCMP2712</strain>
    </source>
</reference>
<feature type="transmembrane region" description="Helical" evidence="9">
    <location>
        <begin position="58"/>
        <end position="82"/>
    </location>
</feature>
<keyword evidence="12" id="KW-1185">Reference proteome</keyword>
<dbReference type="PROSITE" id="PS50297">
    <property type="entry name" value="ANK_REP_REGION"/>
    <property type="match status" value="1"/>
</dbReference>
<feature type="region of interest" description="Disordered" evidence="8">
    <location>
        <begin position="1851"/>
        <end position="1910"/>
    </location>
</feature>
<dbReference type="EnsemblProtists" id="EKX43838">
    <property type="protein sequence ID" value="EKX43838"/>
    <property type="gene ID" value="GUITHDRAFT_110290"/>
</dbReference>
<organism evidence="10">
    <name type="scientific">Guillardia theta (strain CCMP2712)</name>
    <name type="common">Cryptophyte</name>
    <dbReference type="NCBI Taxonomy" id="905079"/>
    <lineage>
        <taxon>Eukaryota</taxon>
        <taxon>Cryptophyceae</taxon>
        <taxon>Pyrenomonadales</taxon>
        <taxon>Geminigeraceae</taxon>
        <taxon>Guillardia</taxon>
    </lineage>
</organism>
<feature type="region of interest" description="Disordered" evidence="8">
    <location>
        <begin position="1991"/>
        <end position="2164"/>
    </location>
</feature>
<gene>
    <name evidence="10" type="ORF">GUITHDRAFT_110290</name>
</gene>
<dbReference type="Gene3D" id="1.20.120.350">
    <property type="entry name" value="Voltage-gated potassium channels. Chain C"/>
    <property type="match status" value="1"/>
</dbReference>
<evidence type="ECO:0000256" key="7">
    <source>
        <dbReference type="PROSITE-ProRule" id="PRU00023"/>
    </source>
</evidence>
<dbReference type="KEGG" id="gtt:GUITHDRAFT_110290"/>
<dbReference type="STRING" id="905079.L1J5N2"/>
<dbReference type="InterPro" id="IPR002110">
    <property type="entry name" value="Ankyrin_rpt"/>
</dbReference>
<feature type="transmembrane region" description="Helical" evidence="9">
    <location>
        <begin position="1232"/>
        <end position="1255"/>
    </location>
</feature>
<keyword evidence="2 9" id="KW-0812">Transmembrane</keyword>
<evidence type="ECO:0000256" key="3">
    <source>
        <dbReference type="ARBA" id="ARBA00022737"/>
    </source>
</evidence>
<feature type="compositionally biased region" description="Basic and acidic residues" evidence="8">
    <location>
        <begin position="2003"/>
        <end position="2018"/>
    </location>
</feature>
<feature type="compositionally biased region" description="Basic and acidic residues" evidence="8">
    <location>
        <begin position="1891"/>
        <end position="1901"/>
    </location>
</feature>
<keyword evidence="4 9" id="KW-1133">Transmembrane helix</keyword>
<sequence>MTSTIQNDQIDIQEATKPQETVAEGEPGAVQVPVSEPERKPRGRWKVWLAKKLESRDVVLKINILIISLVIVDVTSTLIYTYGISESQKDCYGRDSVPQTAISSIIISLFALELLSRMVAFGVFEILKHRWNLFDALIVLLSFILTFYKIINDYAIIKAPHPPVMSAANYPEECAIQTSSTSGASTARNAATGSRLISRIAIGLRLLRTFLKLMESQRYLVYLERSSLCDICAGDRLDDVKYRLSSRPWEIGKADEFGLFPIHVAAMNENEIAPLIVEELLKTNRFAARQKDRFGSLALHYACRNEGPTSRQDTTFRLHTEMNPNVHRMVRSLLNEDFGYPEGAMQPDMDGLLPVDYVLMNMNGRKESALRALKMILLVAPECVLHTVRKTELSFDATTGIYSSKDPPAGQWEKIALTYKQAVSRMSNMLLAAFPVGYGHDGRGSGFRAGREMQIAQGHAVRSSLSSSLPQILLRGLFLRSWKAAADSSRMMRRNKETKLQSIIKMEKKRFFGGSSALIEELNGAVLKLLDGLEDDVDESWESRHVLNWYSASQGNSEAARYLRYVFDLEDFSLSPVAKLFRAVESDNEFIPYGRKVGTGEMCHDAAFVLERRPLHILMQNESSVSVGMCLELSSLKPAVLIEDSLRQLPLHIAAANRGPVGALLVSAALNQERLISPRHRDYAMRFPLHIAAANPSDDAGDMVRKLAQLNSGAARAEDENGLLPVEIAFMSTSSTVGMVVAAVTTAYPDGALRLSGNIGNMLHRACSQDVVLKNSQALNIVKALLAFHPETAYIPNERGQLPLHIIACTCAPQALDVLKILADQHPKGVWQEDEEGNTPLHIAAASNNLPGVIELVCRAQGRAQHTRNRRGEYPMDCTKNRAIIKTIIAPASKVRSAHRETLWSHVALLSSSLVYLVLNIVLIFNYEKIDRMVRQGGPLTTADSRIFFQWCARCGITGHAFYYLMIICSYCIWFFLLLSSFLLKLIFRNRMRHHQESPWFASHMQITAAIRDVPFLLLAKNLERFFVLFPTALLHITACMQHESKYWFGSKFLPPLAPVLQVVTIFFAMIASAQTSVTLDVSKFHTMRMTFRRCSFLSLEQMELVVLFLYRFAELSSRLIVFAYFWFGIDACNFCPVEYCTCLFRWLAMPVLGFQFLAILILTASVEFWTLLCYKAPSSIYSMKDAIFNLHVFRTFCNLIGSFFTRGDGGYVGGTQYLQAFLGELRLYEGFILVALSILTNLAIILAAGLFRIFGNANDEFSKRGDNFNQFFSSQSRFFFFCMAMGSTFLQFSSYAIRFLLWRSGVYMLNDKAKKVLIQRILEQQPTLCSAVVLENSKFNIKELQDIAKGNFAEYLRDKLEKTAAELEDKVEGVVLHDPMGEEEKLKKIKIAETSREAVKQLQRDLGITDFDPMFSNFSEHDGQDRKKALLAPKALEIMSMHDDEMVLRWTVPASPGFDAGEYIQSITHYQFMIDGISQQQVQLQVNKRQKKIFQAKIKLGKGSHRLQLRVMSDLKEKRWTEWSTEMMVEGPDEKQKQQKSLSDYLKRRDEEEGAKVEDMFESMRKKNQSLGAMAMEDKRKGPSRSADKAVKELMRSPFVLLPKLHKTEATVEEATPQSIELKLGENYIALDPESPSTSSVVVHAYLKRLLLKNLSPEIVKVRHALTWDVTDLYKDKILALNDGDEVEFEGRRIGYTVARQASAMSTDLKRKSKLPREIKSFTRDTTELALTVKQPFQQFVSKSLVGRAHQMRLIKLELAEVLQVSNELIEVTSFDSSPSSSSNTIVTISILTSEEQLGDSNEQEKAAMHPKTVVAEIARQIANEDSALRRSTLLGDVIAVKLKFGKDLVQDEGGQGSEGTASTVSDPESEDSVNEEPRQQQGPGGAQDRQAHNRADQDKNVSSISGMLSKEHPLKTVEGRLATFYAWQGKGRAADPLALARQGFYHIPDPDNFDVVRCAFCRMELANLSSIVVDVVKLHAKGSPSCVMVRKASKEQQQQGREGKGEEMRTGERGLDVPKASGRALSPLLEKAHMEEESGTSSSYMTHDTQTADWTSNPPTSSYSSTPKTAELVHGSKAQAAAPLQARKEDGGGGKPMAFPDEQVNSSSSSPAGIGDQLKTDQPHGRLSPERSQGSSRSLMGRRGRGRRDVPSRRRAEGIGKEASWEDMQANIFQKDMSVKSLKSVTSHNIFQRSLEWLDDQYGTISASVGVRATADFRQLEAPQLASNSMQEFVPLEQHPKVSLGAHGAGAMTSWEYHPPKET</sequence>
<feature type="compositionally biased region" description="Polar residues" evidence="8">
    <location>
        <begin position="1"/>
        <end position="10"/>
    </location>
</feature>
<dbReference type="InterPro" id="IPR027359">
    <property type="entry name" value="Volt_channel_dom_sf"/>
</dbReference>
<feature type="repeat" description="ANK" evidence="7">
    <location>
        <begin position="836"/>
        <end position="857"/>
    </location>
</feature>
<dbReference type="PaxDb" id="55529-EKX43838"/>
<reference evidence="12" key="2">
    <citation type="submission" date="2012-11" db="EMBL/GenBank/DDBJ databases">
        <authorList>
            <person name="Kuo A."/>
            <person name="Curtis B.A."/>
            <person name="Tanifuji G."/>
            <person name="Burki F."/>
            <person name="Gruber A."/>
            <person name="Irimia M."/>
            <person name="Maruyama S."/>
            <person name="Arias M.C."/>
            <person name="Ball S.G."/>
            <person name="Gile G.H."/>
            <person name="Hirakawa Y."/>
            <person name="Hopkins J.F."/>
            <person name="Rensing S.A."/>
            <person name="Schmutz J."/>
            <person name="Symeonidi A."/>
            <person name="Elias M."/>
            <person name="Eveleigh R.J."/>
            <person name="Herman E.K."/>
            <person name="Klute M.J."/>
            <person name="Nakayama T."/>
            <person name="Obornik M."/>
            <person name="Reyes-Prieto A."/>
            <person name="Armbrust E.V."/>
            <person name="Aves S.J."/>
            <person name="Beiko R.G."/>
            <person name="Coutinho P."/>
            <person name="Dacks J.B."/>
            <person name="Durnford D.G."/>
            <person name="Fast N.M."/>
            <person name="Green B.R."/>
            <person name="Grisdale C."/>
            <person name="Hempe F."/>
            <person name="Henrissat B."/>
            <person name="Hoppner M.P."/>
            <person name="Ishida K.-I."/>
            <person name="Kim E."/>
            <person name="Koreny L."/>
            <person name="Kroth P.G."/>
            <person name="Liu Y."/>
            <person name="Malik S.-B."/>
            <person name="Maier U.G."/>
            <person name="McRose D."/>
            <person name="Mock T."/>
            <person name="Neilson J.A."/>
            <person name="Onodera N.T."/>
            <person name="Poole A.M."/>
            <person name="Pritham E.J."/>
            <person name="Richards T.A."/>
            <person name="Rocap G."/>
            <person name="Roy S.W."/>
            <person name="Sarai C."/>
            <person name="Schaack S."/>
            <person name="Shirato S."/>
            <person name="Slamovits C.H."/>
            <person name="Spencer D.F."/>
            <person name="Suzuki S."/>
            <person name="Worden A.Z."/>
            <person name="Zauner S."/>
            <person name="Barry K."/>
            <person name="Bell C."/>
            <person name="Bharti A.K."/>
            <person name="Crow J.A."/>
            <person name="Grimwood J."/>
            <person name="Kramer R."/>
            <person name="Lindquist E."/>
            <person name="Lucas S."/>
            <person name="Salamov A."/>
            <person name="McFadden G.I."/>
            <person name="Lane C.E."/>
            <person name="Keeling P.J."/>
            <person name="Gray M.W."/>
            <person name="Grigoriev I.V."/>
            <person name="Archibald J.M."/>
        </authorList>
    </citation>
    <scope>NUCLEOTIDE SEQUENCE</scope>
    <source>
        <strain evidence="12">CCMP2712</strain>
    </source>
</reference>
<evidence type="ECO:0000313" key="12">
    <source>
        <dbReference type="Proteomes" id="UP000011087"/>
    </source>
</evidence>
<feature type="transmembrane region" description="Helical" evidence="9">
    <location>
        <begin position="1148"/>
        <end position="1175"/>
    </location>
</feature>
<dbReference type="Gene3D" id="1.25.40.20">
    <property type="entry name" value="Ankyrin repeat-containing domain"/>
    <property type="match status" value="3"/>
</dbReference>
<feature type="compositionally biased region" description="Basic and acidic residues" evidence="8">
    <location>
        <begin position="1546"/>
        <end position="1559"/>
    </location>
</feature>
<dbReference type="Pfam" id="PF00653">
    <property type="entry name" value="BIR"/>
    <property type="match status" value="1"/>
</dbReference>
<feature type="transmembrane region" description="Helical" evidence="9">
    <location>
        <begin position="962"/>
        <end position="988"/>
    </location>
</feature>
<feature type="compositionally biased region" description="Basic and acidic residues" evidence="8">
    <location>
        <begin position="2149"/>
        <end position="2164"/>
    </location>
</feature>
<evidence type="ECO:0000256" key="2">
    <source>
        <dbReference type="ARBA" id="ARBA00022692"/>
    </source>
</evidence>
<keyword evidence="6 9" id="KW-0472">Membrane</keyword>
<feature type="region of interest" description="Disordered" evidence="8">
    <location>
        <begin position="1529"/>
        <end position="1559"/>
    </location>
</feature>
<dbReference type="SMART" id="SM00238">
    <property type="entry name" value="BIR"/>
    <property type="match status" value="1"/>
</dbReference>
<dbReference type="Gene3D" id="1.10.1170.10">
    <property type="entry name" value="Inhibitor Of Apoptosis Protein (2mihbC-IAP-1), Chain A"/>
    <property type="match status" value="1"/>
</dbReference>
<feature type="transmembrane region" description="Helical" evidence="9">
    <location>
        <begin position="1057"/>
        <end position="1082"/>
    </location>
</feature>
<keyword evidence="5 7" id="KW-0040">ANK repeat</keyword>
<evidence type="ECO:0000256" key="8">
    <source>
        <dbReference type="SAM" id="MobiDB-lite"/>
    </source>
</evidence>
<feature type="compositionally biased region" description="Basic and acidic residues" evidence="8">
    <location>
        <begin position="2120"/>
        <end position="2131"/>
    </location>
</feature>
<dbReference type="SUPFAM" id="SSF57924">
    <property type="entry name" value="Inhibitor of apoptosis (IAP) repeat"/>
    <property type="match status" value="1"/>
</dbReference>
<dbReference type="EMBL" id="JH993008">
    <property type="protein sequence ID" value="EKX43838.1"/>
    <property type="molecule type" value="Genomic_DNA"/>
</dbReference>
<feature type="transmembrane region" description="Helical" evidence="9">
    <location>
        <begin position="1103"/>
        <end position="1128"/>
    </location>
</feature>
<dbReference type="RefSeq" id="XP_005830818.1">
    <property type="nucleotide sequence ID" value="XM_005830761.1"/>
</dbReference>
<feature type="compositionally biased region" description="Polar residues" evidence="8">
    <location>
        <begin position="2041"/>
        <end position="2056"/>
    </location>
</feature>
<evidence type="ECO:0000313" key="10">
    <source>
        <dbReference type="EMBL" id="EKX43838.1"/>
    </source>
</evidence>
<evidence type="ECO:0000256" key="4">
    <source>
        <dbReference type="ARBA" id="ARBA00022989"/>
    </source>
</evidence>
<dbReference type="OrthoDB" id="45020at2759"/>
<protein>
    <submittedName>
        <fullName evidence="10 11">Uncharacterized protein</fullName>
    </submittedName>
</protein>
<feature type="transmembrane region" description="Helical" evidence="9">
    <location>
        <begin position="1279"/>
        <end position="1303"/>
    </location>
</feature>
<dbReference type="PANTHER" id="PTHR24178">
    <property type="entry name" value="MOLTING PROTEIN MLT-4"/>
    <property type="match status" value="1"/>
</dbReference>
<dbReference type="Proteomes" id="UP000011087">
    <property type="component" value="Unassembled WGS sequence"/>
</dbReference>
<dbReference type="InterPro" id="IPR001370">
    <property type="entry name" value="BIR_rpt"/>
</dbReference>
<evidence type="ECO:0000256" key="6">
    <source>
        <dbReference type="ARBA" id="ARBA00023136"/>
    </source>
</evidence>
<keyword evidence="3" id="KW-0677">Repeat</keyword>
<proteinExistence type="predicted"/>
<feature type="compositionally biased region" description="Low complexity" evidence="8">
    <location>
        <begin position="2057"/>
        <end position="2069"/>
    </location>
</feature>
<dbReference type="HOGENOM" id="CLU_230516_0_0_1"/>
<feature type="transmembrane region" description="Helical" evidence="9">
    <location>
        <begin position="1187"/>
        <end position="1205"/>
    </location>
</feature>
<dbReference type="InterPro" id="IPR036770">
    <property type="entry name" value="Ankyrin_rpt-contain_sf"/>
</dbReference>
<evidence type="ECO:0000256" key="5">
    <source>
        <dbReference type="ARBA" id="ARBA00023043"/>
    </source>
</evidence>
<reference evidence="11" key="3">
    <citation type="submission" date="2015-06" db="UniProtKB">
        <authorList>
            <consortium name="EnsemblProtists"/>
        </authorList>
    </citation>
    <scope>IDENTIFICATION</scope>
</reference>
<evidence type="ECO:0000256" key="1">
    <source>
        <dbReference type="ARBA" id="ARBA00004141"/>
    </source>
</evidence>
<comment type="subcellular location">
    <subcellularLocation>
        <location evidence="1">Membrane</location>
        <topology evidence="1">Multi-pass membrane protein</topology>
    </subcellularLocation>
</comment>
<accession>L1J5N2</accession>
<dbReference type="GO" id="GO:0016020">
    <property type="term" value="C:membrane"/>
    <property type="evidence" value="ECO:0007669"/>
    <property type="project" value="UniProtKB-SubCell"/>
</dbReference>
<feature type="transmembrane region" description="Helical" evidence="9">
    <location>
        <begin position="131"/>
        <end position="151"/>
    </location>
</feature>
<dbReference type="SUPFAM" id="SSF48403">
    <property type="entry name" value="Ankyrin repeat"/>
    <property type="match status" value="1"/>
</dbReference>
<evidence type="ECO:0000313" key="11">
    <source>
        <dbReference type="EnsemblProtists" id="EKX43838"/>
    </source>
</evidence>
<dbReference type="Pfam" id="PF12796">
    <property type="entry name" value="Ank_2"/>
    <property type="match status" value="1"/>
</dbReference>
<name>L1J5N2_GUITC</name>
<dbReference type="PROSITE" id="PS50143">
    <property type="entry name" value="BIR_REPEAT_2"/>
    <property type="match status" value="1"/>
</dbReference>
<evidence type="ECO:0000256" key="9">
    <source>
        <dbReference type="SAM" id="Phobius"/>
    </source>
</evidence>
<feature type="transmembrane region" description="Helical" evidence="9">
    <location>
        <begin position="102"/>
        <end position="124"/>
    </location>
</feature>
<feature type="transmembrane region" description="Helical" evidence="9">
    <location>
        <begin position="903"/>
        <end position="925"/>
    </location>
</feature>
<dbReference type="PROSITE" id="PS50088">
    <property type="entry name" value="ANK_REPEAT"/>
    <property type="match status" value="1"/>
</dbReference>
<feature type="region of interest" description="Disordered" evidence="8">
    <location>
        <begin position="1"/>
        <end position="37"/>
    </location>
</feature>